<evidence type="ECO:0000313" key="16">
    <source>
        <dbReference type="Proteomes" id="UP000218811"/>
    </source>
</evidence>
<dbReference type="OrthoDB" id="654211at2759"/>
<dbReference type="GO" id="GO:0000981">
    <property type="term" value="F:DNA-binding transcription factor activity, RNA polymerase II-specific"/>
    <property type="evidence" value="ECO:0007669"/>
    <property type="project" value="TreeGrafter"/>
</dbReference>
<dbReference type="PANTHER" id="PTHR14003">
    <property type="entry name" value="TRANSCRIPTIONAL REPRESSOR PROTEIN YY"/>
    <property type="match status" value="1"/>
</dbReference>
<sequence>MLGHDDHDSVLNLSDVVHDDPLGQDDDDHAHGLDIDTDALSSPTSDHFSPHTLSFSELDALRGAPTHSHSHPDDDPILRGTVPSFSVEQLEREIASLLSQNASASTALLKRQMGPDQQGLLEQPHHQSAEDGPVGSEDLGMLGLNLSGIAAVLQAAQARAEEAANHPDLARQREEEDQQRKTRNAPAFHSLTANDDMPPPHSRTGSGSGNASGTDGSDYVYDDEGESEKDEDAYGNGSTGRQSSPPVPADSATSEPPADFTDINDILNHFTHFDQSHEDDQAHDHEPVASSSASAANTPTTSRWNHIRPPNMAYNTQTLDDMDEEYDMLDPDLDQPVASTSSGPGTTEGEGKKGRGRKRKQGEQGPQGHTCEQCSKSFTRRSDLQRHMRIHTGERPFVCPEPGCGKTFIQRSALSVHQRVHTGEKPHFCEYPNCGKTFGDSSSLARHRRTHTGKRPYKCEDPVCEKTFTRRTTLTAHMKTHDATWEPDPNIKYNFKAKRLKLDSAAEEQALEASVRTISAILAQGTSDAQGITPHSLHVPTSSVLEPRVAASLSEELAAALAQAHARIYEDEDDEDDEDSGPELIGPNTSGIRHEDDILSDGGRAVGLGTDALDGFGLEDDADDFPIPLRARQASDTTAVTTGKRKR</sequence>
<organism evidence="15 16">
    <name type="scientific">Wolfiporia cocos (strain MD-104)</name>
    <name type="common">Brown rot fungus</name>
    <dbReference type="NCBI Taxonomy" id="742152"/>
    <lineage>
        <taxon>Eukaryota</taxon>
        <taxon>Fungi</taxon>
        <taxon>Dikarya</taxon>
        <taxon>Basidiomycota</taxon>
        <taxon>Agaricomycotina</taxon>
        <taxon>Agaricomycetes</taxon>
        <taxon>Polyporales</taxon>
        <taxon>Phaeolaceae</taxon>
        <taxon>Wolfiporia</taxon>
    </lineage>
</organism>
<feature type="region of interest" description="Disordered" evidence="13">
    <location>
        <begin position="277"/>
        <end position="315"/>
    </location>
</feature>
<proteinExistence type="inferred from homology"/>
<evidence type="ECO:0000256" key="8">
    <source>
        <dbReference type="ARBA" id="ARBA00023015"/>
    </source>
</evidence>
<dbReference type="InterPro" id="IPR013087">
    <property type="entry name" value="Znf_C2H2_type"/>
</dbReference>
<feature type="compositionally biased region" description="Basic and acidic residues" evidence="13">
    <location>
        <begin position="277"/>
        <end position="287"/>
    </location>
</feature>
<keyword evidence="6 12" id="KW-0863">Zinc-finger</keyword>
<dbReference type="AlphaFoldDB" id="A0A2H3JGQ9"/>
<dbReference type="SMART" id="SM00355">
    <property type="entry name" value="ZnF_C2H2"/>
    <property type="match status" value="4"/>
</dbReference>
<keyword evidence="7" id="KW-0862">Zinc</keyword>
<comment type="similarity">
    <text evidence="3">Belongs to the krueppel C2H2-type zinc-finger protein family.</text>
</comment>
<evidence type="ECO:0000259" key="14">
    <source>
        <dbReference type="PROSITE" id="PS50157"/>
    </source>
</evidence>
<evidence type="ECO:0000256" key="10">
    <source>
        <dbReference type="ARBA" id="ARBA00023163"/>
    </source>
</evidence>
<dbReference type="FunFam" id="3.30.160.60:FF:002110">
    <property type="entry name" value="Zinc finger protein 1053"/>
    <property type="match status" value="1"/>
</dbReference>
<feature type="compositionally biased region" description="Basic and acidic residues" evidence="13">
    <location>
        <begin position="162"/>
        <end position="180"/>
    </location>
</feature>
<comment type="function">
    <text evidence="1">May be involved in transcriptional regulation.</text>
</comment>
<feature type="region of interest" description="Disordered" evidence="13">
    <location>
        <begin position="327"/>
        <end position="378"/>
    </location>
</feature>
<keyword evidence="5" id="KW-0677">Repeat</keyword>
<dbReference type="GO" id="GO:0031519">
    <property type="term" value="C:PcG protein complex"/>
    <property type="evidence" value="ECO:0007669"/>
    <property type="project" value="TreeGrafter"/>
</dbReference>
<dbReference type="GO" id="GO:0000785">
    <property type="term" value="C:chromatin"/>
    <property type="evidence" value="ECO:0007669"/>
    <property type="project" value="TreeGrafter"/>
</dbReference>
<feature type="compositionally biased region" description="Acidic residues" evidence="13">
    <location>
        <begin position="570"/>
        <end position="581"/>
    </location>
</feature>
<dbReference type="Pfam" id="PF00096">
    <property type="entry name" value="zf-C2H2"/>
    <property type="match status" value="4"/>
</dbReference>
<reference evidence="15 16" key="1">
    <citation type="journal article" date="2012" name="Science">
        <title>The Paleozoic origin of enzymatic lignin decomposition reconstructed from 31 fungal genomes.</title>
        <authorList>
            <person name="Floudas D."/>
            <person name="Binder M."/>
            <person name="Riley R."/>
            <person name="Barry K."/>
            <person name="Blanchette R.A."/>
            <person name="Henrissat B."/>
            <person name="Martinez A.T."/>
            <person name="Otillar R."/>
            <person name="Spatafora J.W."/>
            <person name="Yadav J.S."/>
            <person name="Aerts A."/>
            <person name="Benoit I."/>
            <person name="Boyd A."/>
            <person name="Carlson A."/>
            <person name="Copeland A."/>
            <person name="Coutinho P.M."/>
            <person name="de Vries R.P."/>
            <person name="Ferreira P."/>
            <person name="Findley K."/>
            <person name="Foster B."/>
            <person name="Gaskell J."/>
            <person name="Glotzer D."/>
            <person name="Gorecki P."/>
            <person name="Heitman J."/>
            <person name="Hesse C."/>
            <person name="Hori C."/>
            <person name="Igarashi K."/>
            <person name="Jurgens J.A."/>
            <person name="Kallen N."/>
            <person name="Kersten P."/>
            <person name="Kohler A."/>
            <person name="Kuees U."/>
            <person name="Kumar T.K.A."/>
            <person name="Kuo A."/>
            <person name="LaButti K."/>
            <person name="Larrondo L.F."/>
            <person name="Lindquist E."/>
            <person name="Ling A."/>
            <person name="Lombard V."/>
            <person name="Lucas S."/>
            <person name="Lundell T."/>
            <person name="Martin R."/>
            <person name="McLaughlin D.J."/>
            <person name="Morgenstern I."/>
            <person name="Morin E."/>
            <person name="Murat C."/>
            <person name="Nagy L.G."/>
            <person name="Nolan M."/>
            <person name="Ohm R.A."/>
            <person name="Patyshakuliyeva A."/>
            <person name="Rokas A."/>
            <person name="Ruiz-Duenas F.J."/>
            <person name="Sabat G."/>
            <person name="Salamov A."/>
            <person name="Samejima M."/>
            <person name="Schmutz J."/>
            <person name="Slot J.C."/>
            <person name="St John F."/>
            <person name="Stenlid J."/>
            <person name="Sun H."/>
            <person name="Sun S."/>
            <person name="Syed K."/>
            <person name="Tsang A."/>
            <person name="Wiebenga A."/>
            <person name="Young D."/>
            <person name="Pisabarro A."/>
            <person name="Eastwood D.C."/>
            <person name="Martin F."/>
            <person name="Cullen D."/>
            <person name="Grigoriev I.V."/>
            <person name="Hibbett D.S."/>
        </authorList>
    </citation>
    <scope>NUCLEOTIDE SEQUENCE [LARGE SCALE GENOMIC DNA]</scope>
    <source>
        <strain evidence="15 16">MD-104</strain>
    </source>
</reference>
<gene>
    <name evidence="15" type="ORF">WOLCODRAFT_135949</name>
</gene>
<evidence type="ECO:0000256" key="6">
    <source>
        <dbReference type="ARBA" id="ARBA00022771"/>
    </source>
</evidence>
<dbReference type="OMA" id="THDPTWE"/>
<feature type="region of interest" description="Disordered" evidence="13">
    <location>
        <begin position="570"/>
        <end position="647"/>
    </location>
</feature>
<evidence type="ECO:0000256" key="2">
    <source>
        <dbReference type="ARBA" id="ARBA00004123"/>
    </source>
</evidence>
<dbReference type="FunFam" id="3.30.160.60:FF:000295">
    <property type="entry name" value="zinc finger protein 19"/>
    <property type="match status" value="1"/>
</dbReference>
<keyword evidence="11" id="KW-0539">Nucleus</keyword>
<evidence type="ECO:0000256" key="3">
    <source>
        <dbReference type="ARBA" id="ARBA00006991"/>
    </source>
</evidence>
<feature type="compositionally biased region" description="Acidic residues" evidence="13">
    <location>
        <begin position="220"/>
        <end position="233"/>
    </location>
</feature>
<name>A0A2H3JGQ9_WOLCO</name>
<evidence type="ECO:0000256" key="9">
    <source>
        <dbReference type="ARBA" id="ARBA00023125"/>
    </source>
</evidence>
<feature type="domain" description="C2H2-type" evidence="14">
    <location>
        <begin position="457"/>
        <end position="486"/>
    </location>
</feature>
<dbReference type="GO" id="GO:0000978">
    <property type="term" value="F:RNA polymerase II cis-regulatory region sequence-specific DNA binding"/>
    <property type="evidence" value="ECO:0007669"/>
    <property type="project" value="TreeGrafter"/>
</dbReference>
<evidence type="ECO:0000313" key="15">
    <source>
        <dbReference type="EMBL" id="PCH37949.1"/>
    </source>
</evidence>
<evidence type="ECO:0000256" key="4">
    <source>
        <dbReference type="ARBA" id="ARBA00022723"/>
    </source>
</evidence>
<feature type="domain" description="C2H2-type" evidence="14">
    <location>
        <begin position="369"/>
        <end position="396"/>
    </location>
</feature>
<keyword evidence="4" id="KW-0479">Metal-binding</keyword>
<comment type="subcellular location">
    <subcellularLocation>
        <location evidence="2">Nucleus</location>
    </subcellularLocation>
</comment>
<feature type="domain" description="C2H2-type" evidence="14">
    <location>
        <begin position="427"/>
        <end position="456"/>
    </location>
</feature>
<feature type="region of interest" description="Disordered" evidence="13">
    <location>
        <begin position="162"/>
        <end position="262"/>
    </location>
</feature>
<keyword evidence="8" id="KW-0805">Transcription regulation</keyword>
<evidence type="ECO:0000256" key="13">
    <source>
        <dbReference type="SAM" id="MobiDB-lite"/>
    </source>
</evidence>
<dbReference type="GO" id="GO:0005667">
    <property type="term" value="C:transcription regulator complex"/>
    <property type="evidence" value="ECO:0007669"/>
    <property type="project" value="TreeGrafter"/>
</dbReference>
<dbReference type="Proteomes" id="UP000218811">
    <property type="component" value="Unassembled WGS sequence"/>
</dbReference>
<accession>A0A2H3JGQ9</accession>
<evidence type="ECO:0000256" key="11">
    <source>
        <dbReference type="ARBA" id="ARBA00023242"/>
    </source>
</evidence>
<feature type="compositionally biased region" description="Polar residues" evidence="13">
    <location>
        <begin position="39"/>
        <end position="53"/>
    </location>
</feature>
<feature type="region of interest" description="Disordered" evidence="13">
    <location>
        <begin position="1"/>
        <end position="53"/>
    </location>
</feature>
<feature type="compositionally biased region" description="Polar residues" evidence="13">
    <location>
        <begin position="203"/>
        <end position="215"/>
    </location>
</feature>
<dbReference type="SUPFAM" id="SSF57667">
    <property type="entry name" value="beta-beta-alpha zinc fingers"/>
    <property type="match status" value="2"/>
</dbReference>
<dbReference type="PANTHER" id="PTHR14003:SF20">
    <property type="entry name" value="FINGER DOMAIN PROTEIN, PUTATIVE (AFU_ORTHOLOGUE AFUA_4G10380)-RELATED"/>
    <property type="match status" value="1"/>
</dbReference>
<keyword evidence="16" id="KW-1185">Reference proteome</keyword>
<evidence type="ECO:0000256" key="1">
    <source>
        <dbReference type="ARBA" id="ARBA00003767"/>
    </source>
</evidence>
<dbReference type="PROSITE" id="PS50157">
    <property type="entry name" value="ZINC_FINGER_C2H2_2"/>
    <property type="match status" value="4"/>
</dbReference>
<dbReference type="FunFam" id="3.30.160.60:FF:000624">
    <property type="entry name" value="zinc finger protein 697"/>
    <property type="match status" value="1"/>
</dbReference>
<dbReference type="GO" id="GO:0008270">
    <property type="term" value="F:zinc ion binding"/>
    <property type="evidence" value="ECO:0007669"/>
    <property type="project" value="UniProtKB-KW"/>
</dbReference>
<dbReference type="FunFam" id="3.30.160.60:FF:002343">
    <property type="entry name" value="Zinc finger protein 33A"/>
    <property type="match status" value="1"/>
</dbReference>
<dbReference type="EMBL" id="KB467942">
    <property type="protein sequence ID" value="PCH37949.1"/>
    <property type="molecule type" value="Genomic_DNA"/>
</dbReference>
<dbReference type="InterPro" id="IPR036236">
    <property type="entry name" value="Znf_C2H2_sf"/>
</dbReference>
<dbReference type="PROSITE" id="PS00028">
    <property type="entry name" value="ZINC_FINGER_C2H2_1"/>
    <property type="match status" value="4"/>
</dbReference>
<protein>
    <recommendedName>
        <fullName evidence="14">C2H2-type domain-containing protein</fullName>
    </recommendedName>
</protein>
<evidence type="ECO:0000256" key="12">
    <source>
        <dbReference type="PROSITE-ProRule" id="PRU00042"/>
    </source>
</evidence>
<evidence type="ECO:0000256" key="5">
    <source>
        <dbReference type="ARBA" id="ARBA00022737"/>
    </source>
</evidence>
<dbReference type="STRING" id="742152.A0A2H3JGQ9"/>
<feature type="domain" description="C2H2-type" evidence="14">
    <location>
        <begin position="397"/>
        <end position="426"/>
    </location>
</feature>
<evidence type="ECO:0000256" key="7">
    <source>
        <dbReference type="ARBA" id="ARBA00022833"/>
    </source>
</evidence>
<dbReference type="Gene3D" id="3.30.160.60">
    <property type="entry name" value="Classic Zinc Finger"/>
    <property type="match status" value="4"/>
</dbReference>
<keyword evidence="10" id="KW-0804">Transcription</keyword>
<keyword evidence="9" id="KW-0238">DNA-binding</keyword>